<reference evidence="1" key="1">
    <citation type="journal article" date="2014" name="Int. J. Syst. Evol. Microbiol.">
        <title>Complete genome sequence of Corynebacterium casei LMG S-19264T (=DSM 44701T), isolated from a smear-ripened cheese.</title>
        <authorList>
            <consortium name="US DOE Joint Genome Institute (JGI-PGF)"/>
            <person name="Walter F."/>
            <person name="Albersmeier A."/>
            <person name="Kalinowski J."/>
            <person name="Ruckert C."/>
        </authorList>
    </citation>
    <scope>NUCLEOTIDE SEQUENCE</scope>
    <source>
        <strain evidence="1">CGMCC 1.15290</strain>
    </source>
</reference>
<organism evidence="1 2">
    <name type="scientific">Filimonas zeae</name>
    <dbReference type="NCBI Taxonomy" id="1737353"/>
    <lineage>
        <taxon>Bacteria</taxon>
        <taxon>Pseudomonadati</taxon>
        <taxon>Bacteroidota</taxon>
        <taxon>Chitinophagia</taxon>
        <taxon>Chitinophagales</taxon>
        <taxon>Chitinophagaceae</taxon>
        <taxon>Filimonas</taxon>
    </lineage>
</organism>
<proteinExistence type="predicted"/>
<protein>
    <recommendedName>
        <fullName evidence="3">WG containing repeat-containing protein</fullName>
    </recommendedName>
</protein>
<evidence type="ECO:0000313" key="1">
    <source>
        <dbReference type="EMBL" id="GGH73129.1"/>
    </source>
</evidence>
<dbReference type="AlphaFoldDB" id="A0A917IZL9"/>
<accession>A0A917IZL9</accession>
<evidence type="ECO:0000313" key="2">
    <source>
        <dbReference type="Proteomes" id="UP000627292"/>
    </source>
</evidence>
<evidence type="ECO:0008006" key="3">
    <source>
        <dbReference type="Google" id="ProtNLM"/>
    </source>
</evidence>
<reference evidence="1" key="2">
    <citation type="submission" date="2020-09" db="EMBL/GenBank/DDBJ databases">
        <authorList>
            <person name="Sun Q."/>
            <person name="Zhou Y."/>
        </authorList>
    </citation>
    <scope>NUCLEOTIDE SEQUENCE</scope>
    <source>
        <strain evidence="1">CGMCC 1.15290</strain>
    </source>
</reference>
<gene>
    <name evidence="1" type="ORF">GCM10011379_34310</name>
</gene>
<dbReference type="EMBL" id="BMIB01000003">
    <property type="protein sequence ID" value="GGH73129.1"/>
    <property type="molecule type" value="Genomic_DNA"/>
</dbReference>
<name>A0A917IZL9_9BACT</name>
<dbReference type="Proteomes" id="UP000627292">
    <property type="component" value="Unassembled WGS sequence"/>
</dbReference>
<sequence>MYYNGDSSLTGYKDARGNVMITPQFSGLTYAHRFDDIIAVTVETKGMWNSYYLTKSGRITGTDSLYIYDNTSDCECEGFIRFHDKKTDRAGLFNSRGQVAVPAQYNALSNVKNGMLSGLMDAKKEYWDNDATKHAHEHFSWKGGREVLLDTLNNVLIAAFTSGHTLNFYSLQKHRTPSTDKRRKNFKATDGLYYSFLDYEQEFNAWFADSLMPGLNQARLTATAQDSIVWFGADGWEKTERVAFISKNFAVLQTALQKANSHPAQLSVFKERLNPYLYEGPEWQQYFDNCGNAKEWRYPVMQLVYSYTIDGNTVQNHFDFLRTESGYRLIGVSIPPTKEFAGIYSISIK</sequence>
<comment type="caution">
    <text evidence="1">The sequence shown here is derived from an EMBL/GenBank/DDBJ whole genome shotgun (WGS) entry which is preliminary data.</text>
</comment>
<keyword evidence="2" id="KW-1185">Reference proteome</keyword>